<keyword evidence="1" id="KW-1188">Viral release from host cell</keyword>
<dbReference type="HOGENOM" id="CLU_073043_1_0_6"/>
<reference evidence="5 6" key="1">
    <citation type="submission" date="2012-04" db="EMBL/GenBank/DDBJ databases">
        <title>Complete genome of Rhodanobacter sp. 2APBS1.</title>
        <authorList>
            <consortium name="US DOE Joint Genome Institute"/>
            <person name="Huntemann M."/>
            <person name="Wei C.-L."/>
            <person name="Han J."/>
            <person name="Detter J.C."/>
            <person name="Han C."/>
            <person name="Tapia R."/>
            <person name="Munk A.C.C."/>
            <person name="Chen A."/>
            <person name="Krypides N."/>
            <person name="Mavromatis K."/>
            <person name="Markowitz V."/>
            <person name="Szeto E."/>
            <person name="Ivanova N."/>
            <person name="Mikhailova N."/>
            <person name="Ovchinnikova G."/>
            <person name="Pagani I."/>
            <person name="Pati A."/>
            <person name="Goodwin L."/>
            <person name="Peters L."/>
            <person name="Pitluck S."/>
            <person name="Woyke T."/>
            <person name="Prakash O."/>
            <person name="Elkins J."/>
            <person name="Brown S."/>
            <person name="Palumbo A."/>
            <person name="Hemme C."/>
            <person name="Zhou J."/>
            <person name="Watson D."/>
            <person name="Jardine P."/>
            <person name="Kostka J."/>
            <person name="Green S."/>
        </authorList>
    </citation>
    <scope>NUCLEOTIDE SEQUENCE [LARGE SCALE GENOMIC DNA]</scope>
    <source>
        <strain evidence="5 6">2APBS1</strain>
    </source>
</reference>
<evidence type="ECO:0000313" key="5">
    <source>
        <dbReference type="EMBL" id="AGG88761.1"/>
    </source>
</evidence>
<keyword evidence="6" id="KW-1185">Reference proteome</keyword>
<keyword evidence="2 5" id="KW-0645">Protease</keyword>
<dbReference type="NCBIfam" id="TIGR01543">
    <property type="entry name" value="proheadase_HK97"/>
    <property type="match status" value="1"/>
</dbReference>
<evidence type="ECO:0000259" key="4">
    <source>
        <dbReference type="Pfam" id="PF04586"/>
    </source>
</evidence>
<dbReference type="GO" id="GO:0008233">
    <property type="term" value="F:peptidase activity"/>
    <property type="evidence" value="ECO:0007669"/>
    <property type="project" value="UniProtKB-KW"/>
</dbReference>
<dbReference type="MEROPS" id="S78.001"/>
<dbReference type="AlphaFoldDB" id="M4NLZ7"/>
<protein>
    <submittedName>
        <fullName evidence="5">Phage prohead protease, HK97 family</fullName>
    </submittedName>
</protein>
<keyword evidence="3" id="KW-0378">Hydrolase</keyword>
<dbReference type="RefSeq" id="WP_015447517.1">
    <property type="nucleotide sequence ID" value="NC_020541.1"/>
</dbReference>
<dbReference type="STRING" id="666685.R2APBS1_1626"/>
<dbReference type="InterPro" id="IPR054613">
    <property type="entry name" value="Peptidase_S78_dom"/>
</dbReference>
<dbReference type="EMBL" id="CP003470">
    <property type="protein sequence ID" value="AGG88761.1"/>
    <property type="molecule type" value="Genomic_DNA"/>
</dbReference>
<evidence type="ECO:0000256" key="3">
    <source>
        <dbReference type="ARBA" id="ARBA00022801"/>
    </source>
</evidence>
<evidence type="ECO:0000313" key="6">
    <source>
        <dbReference type="Proteomes" id="UP000011859"/>
    </source>
</evidence>
<dbReference type="Pfam" id="PF04586">
    <property type="entry name" value="Peptidase_S78"/>
    <property type="match status" value="1"/>
</dbReference>
<dbReference type="InterPro" id="IPR006433">
    <property type="entry name" value="Prohead_protease"/>
</dbReference>
<dbReference type="GO" id="GO:0006508">
    <property type="term" value="P:proteolysis"/>
    <property type="evidence" value="ECO:0007669"/>
    <property type="project" value="UniProtKB-KW"/>
</dbReference>
<sequence length="220" mass="22803" precursor="true">MTALQLKLVATDTAAGSFSGLAAVFNEVDRQNDSIRPGAFAATLAKWAARGYGIPLLRQHDQTLPIGSIYAAKETPDGLLVQGRIATSTAAGAEAHALALAGALSMSIGYTTPPGSTRVIDGVRYLSAVDLHEVSAVSVPAAAGAKFTEIKSAADCRTIREYEALVRDALGLSSRTAKAVASKTYSLVNPRDGGDPQRDVAPETLTKALAMLAASNPHSR</sequence>
<proteinExistence type="predicted"/>
<gene>
    <name evidence="5" type="ORF">R2APBS1_1626</name>
</gene>
<dbReference type="eggNOG" id="COG3740">
    <property type="taxonomic scope" value="Bacteria"/>
</dbReference>
<evidence type="ECO:0000256" key="2">
    <source>
        <dbReference type="ARBA" id="ARBA00022670"/>
    </source>
</evidence>
<feature type="domain" description="Prohead serine protease" evidence="4">
    <location>
        <begin position="9"/>
        <end position="148"/>
    </location>
</feature>
<name>M4NLZ7_9GAMM</name>
<dbReference type="OrthoDB" id="64791at2"/>
<accession>M4NLZ7</accession>
<dbReference type="Proteomes" id="UP000011859">
    <property type="component" value="Chromosome"/>
</dbReference>
<dbReference type="SUPFAM" id="SSF50789">
    <property type="entry name" value="Herpes virus serine proteinase, assemblin"/>
    <property type="match status" value="1"/>
</dbReference>
<dbReference type="KEGG" id="rhd:R2APBS1_1626"/>
<evidence type="ECO:0000256" key="1">
    <source>
        <dbReference type="ARBA" id="ARBA00022612"/>
    </source>
</evidence>
<organism evidence="5 6">
    <name type="scientific">Rhodanobacter denitrificans</name>
    <dbReference type="NCBI Taxonomy" id="666685"/>
    <lineage>
        <taxon>Bacteria</taxon>
        <taxon>Pseudomonadati</taxon>
        <taxon>Pseudomonadota</taxon>
        <taxon>Gammaproteobacteria</taxon>
        <taxon>Lysobacterales</taxon>
        <taxon>Rhodanobacteraceae</taxon>
        <taxon>Rhodanobacter</taxon>
    </lineage>
</organism>